<feature type="transmembrane region" description="Helical" evidence="8">
    <location>
        <begin position="461"/>
        <end position="485"/>
    </location>
</feature>
<protein>
    <submittedName>
        <fullName evidence="13">Small-conductance mechanosensitive channel</fullName>
    </submittedName>
</protein>
<feature type="transmembrane region" description="Helical" evidence="8">
    <location>
        <begin position="551"/>
        <end position="574"/>
    </location>
</feature>
<evidence type="ECO:0000256" key="1">
    <source>
        <dbReference type="ARBA" id="ARBA00004651"/>
    </source>
</evidence>
<dbReference type="Pfam" id="PF12607">
    <property type="entry name" value="DUF3772"/>
    <property type="match status" value="1"/>
</dbReference>
<dbReference type="PANTHER" id="PTHR30347:SF1">
    <property type="entry name" value="MECHANOSENSITIVE CHANNEL MSCK"/>
    <property type="match status" value="1"/>
</dbReference>
<comment type="similarity">
    <text evidence="2">Belongs to the MscS (TC 1.A.23) family.</text>
</comment>
<dbReference type="InterPro" id="IPR011014">
    <property type="entry name" value="MscS_channel_TM-2"/>
</dbReference>
<feature type="transmembrane region" description="Helical" evidence="8">
    <location>
        <begin position="280"/>
        <end position="298"/>
    </location>
</feature>
<evidence type="ECO:0000259" key="12">
    <source>
        <dbReference type="Pfam" id="PF21082"/>
    </source>
</evidence>
<keyword evidence="14" id="KW-1185">Reference proteome</keyword>
<feature type="transmembrane region" description="Helical" evidence="8">
    <location>
        <begin position="396"/>
        <end position="416"/>
    </location>
</feature>
<feature type="signal peptide" evidence="9">
    <location>
        <begin position="1"/>
        <end position="26"/>
    </location>
</feature>
<dbReference type="RefSeq" id="WP_076703984.1">
    <property type="nucleotide sequence ID" value="NZ_CP015093.1"/>
</dbReference>
<dbReference type="EMBL" id="CP015093">
    <property type="protein sequence ID" value="APZ54467.1"/>
    <property type="molecule type" value="Genomic_DNA"/>
</dbReference>
<feature type="transmembrane region" description="Helical" evidence="8">
    <location>
        <begin position="513"/>
        <end position="530"/>
    </location>
</feature>
<feature type="transmembrane region" description="Helical" evidence="8">
    <location>
        <begin position="201"/>
        <end position="218"/>
    </location>
</feature>
<dbReference type="Gene3D" id="2.30.30.60">
    <property type="match status" value="1"/>
</dbReference>
<keyword evidence="3" id="KW-1003">Cell membrane</keyword>
<dbReference type="PANTHER" id="PTHR30347">
    <property type="entry name" value="POTASSIUM CHANNEL RELATED"/>
    <property type="match status" value="1"/>
</dbReference>
<comment type="subcellular location">
    <subcellularLocation>
        <location evidence="1">Cell membrane</location>
        <topology evidence="1">Multi-pass membrane protein</topology>
    </subcellularLocation>
</comment>
<feature type="domain" description="Mechanosensitive ion channel MscS" evidence="10">
    <location>
        <begin position="596"/>
        <end position="663"/>
    </location>
</feature>
<dbReference type="InterPro" id="IPR006686">
    <property type="entry name" value="MscS_channel_CS"/>
</dbReference>
<dbReference type="Pfam" id="PF00924">
    <property type="entry name" value="MS_channel_2nd"/>
    <property type="match status" value="1"/>
</dbReference>
<dbReference type="PROSITE" id="PS01246">
    <property type="entry name" value="UPF0003"/>
    <property type="match status" value="1"/>
</dbReference>
<dbReference type="SUPFAM" id="SSF82861">
    <property type="entry name" value="Mechanosensitive channel protein MscS (YggB), transmembrane region"/>
    <property type="match status" value="1"/>
</dbReference>
<evidence type="ECO:0000256" key="9">
    <source>
        <dbReference type="SAM" id="SignalP"/>
    </source>
</evidence>
<dbReference type="GO" id="GO:0008381">
    <property type="term" value="F:mechanosensitive monoatomic ion channel activity"/>
    <property type="evidence" value="ECO:0007669"/>
    <property type="project" value="UniProtKB-ARBA"/>
</dbReference>
<evidence type="ECO:0000313" key="14">
    <source>
        <dbReference type="Proteomes" id="UP000187059"/>
    </source>
</evidence>
<keyword evidence="4 8" id="KW-0812">Transmembrane</keyword>
<feature type="transmembrane region" description="Helical" evidence="8">
    <location>
        <begin position="319"/>
        <end position="341"/>
    </location>
</feature>
<dbReference type="InterPro" id="IPR049278">
    <property type="entry name" value="MS_channel_C"/>
</dbReference>
<name>A0A1P8UYL8_9RHOB</name>
<feature type="transmembrane region" description="Helical" evidence="8">
    <location>
        <begin position="239"/>
        <end position="260"/>
    </location>
</feature>
<evidence type="ECO:0000313" key="13">
    <source>
        <dbReference type="EMBL" id="APZ54467.1"/>
    </source>
</evidence>
<dbReference type="InterPro" id="IPR022249">
    <property type="entry name" value="DUF3772"/>
</dbReference>
<dbReference type="SUPFAM" id="SSF50182">
    <property type="entry name" value="Sm-like ribonucleoproteins"/>
    <property type="match status" value="1"/>
</dbReference>
<dbReference type="GO" id="GO:0005886">
    <property type="term" value="C:plasma membrane"/>
    <property type="evidence" value="ECO:0007669"/>
    <property type="project" value="UniProtKB-SubCell"/>
</dbReference>
<reference evidence="13 14" key="1">
    <citation type="submission" date="2016-04" db="EMBL/GenBank/DDBJ databases">
        <title>Deep-sea bacteria in the southern Pacific.</title>
        <authorList>
            <person name="Tang K."/>
        </authorList>
    </citation>
    <scope>NUCLEOTIDE SEQUENCE [LARGE SCALE GENOMIC DNA]</scope>
    <source>
        <strain evidence="13 14">JLT2014</strain>
    </source>
</reference>
<evidence type="ECO:0000256" key="3">
    <source>
        <dbReference type="ARBA" id="ARBA00022475"/>
    </source>
</evidence>
<keyword evidence="6 8" id="KW-0472">Membrane</keyword>
<dbReference type="InterPro" id="IPR011066">
    <property type="entry name" value="MscS_channel_C_sf"/>
</dbReference>
<dbReference type="AlphaFoldDB" id="A0A1P8UYL8"/>
<evidence type="ECO:0000256" key="7">
    <source>
        <dbReference type="SAM" id="MobiDB-lite"/>
    </source>
</evidence>
<feature type="transmembrane region" description="Helical" evidence="8">
    <location>
        <begin position="353"/>
        <end position="375"/>
    </location>
</feature>
<feature type="compositionally biased region" description="Gly residues" evidence="7">
    <location>
        <begin position="821"/>
        <end position="830"/>
    </location>
</feature>
<evidence type="ECO:0000256" key="6">
    <source>
        <dbReference type="ARBA" id="ARBA00023136"/>
    </source>
</evidence>
<evidence type="ECO:0000256" key="2">
    <source>
        <dbReference type="ARBA" id="ARBA00008017"/>
    </source>
</evidence>
<organism evidence="13 14">
    <name type="scientific">Salipiger abyssi</name>
    <dbReference type="NCBI Taxonomy" id="1250539"/>
    <lineage>
        <taxon>Bacteria</taxon>
        <taxon>Pseudomonadati</taxon>
        <taxon>Pseudomonadota</taxon>
        <taxon>Alphaproteobacteria</taxon>
        <taxon>Rhodobacterales</taxon>
        <taxon>Roseobacteraceae</taxon>
        <taxon>Salipiger</taxon>
    </lineage>
</organism>
<feature type="region of interest" description="Disordered" evidence="7">
    <location>
        <begin position="772"/>
        <end position="830"/>
    </location>
</feature>
<dbReference type="Gene3D" id="1.10.287.1260">
    <property type="match status" value="1"/>
</dbReference>
<dbReference type="KEGG" id="paby:Ga0080574_TMP4133"/>
<evidence type="ECO:0000259" key="10">
    <source>
        <dbReference type="Pfam" id="PF00924"/>
    </source>
</evidence>
<feature type="compositionally biased region" description="Basic and acidic residues" evidence="7">
    <location>
        <begin position="772"/>
        <end position="797"/>
    </location>
</feature>
<dbReference type="InterPro" id="IPR006685">
    <property type="entry name" value="MscS_channel_2nd"/>
</dbReference>
<evidence type="ECO:0000256" key="8">
    <source>
        <dbReference type="SAM" id="Phobius"/>
    </source>
</evidence>
<dbReference type="Pfam" id="PF21082">
    <property type="entry name" value="MS_channel_3rd"/>
    <property type="match status" value="1"/>
</dbReference>
<proteinExistence type="inferred from homology"/>
<gene>
    <name evidence="13" type="ORF">Ga0080574_TMP4133</name>
</gene>
<dbReference type="InterPro" id="IPR023408">
    <property type="entry name" value="MscS_beta-dom_sf"/>
</dbReference>
<dbReference type="InterPro" id="IPR052702">
    <property type="entry name" value="MscS-like_channel"/>
</dbReference>
<dbReference type="InterPro" id="IPR010920">
    <property type="entry name" value="LSM_dom_sf"/>
</dbReference>
<evidence type="ECO:0000259" key="11">
    <source>
        <dbReference type="Pfam" id="PF12607"/>
    </source>
</evidence>
<keyword evidence="9" id="KW-0732">Signal</keyword>
<evidence type="ECO:0000256" key="4">
    <source>
        <dbReference type="ARBA" id="ARBA00022692"/>
    </source>
</evidence>
<dbReference type="Proteomes" id="UP000187059">
    <property type="component" value="Chromosome"/>
</dbReference>
<dbReference type="Gene3D" id="3.30.70.100">
    <property type="match status" value="1"/>
</dbReference>
<feature type="transmembrane region" description="Helical" evidence="8">
    <location>
        <begin position="422"/>
        <end position="440"/>
    </location>
</feature>
<feature type="domain" description="Mechanosensitive ion channel MscS C-terminal" evidence="12">
    <location>
        <begin position="670"/>
        <end position="753"/>
    </location>
</feature>
<feature type="domain" description="DUF3772" evidence="11">
    <location>
        <begin position="125"/>
        <end position="186"/>
    </location>
</feature>
<accession>A0A1P8UYL8</accession>
<keyword evidence="5 8" id="KW-1133">Transmembrane helix</keyword>
<dbReference type="SUPFAM" id="SSF82689">
    <property type="entry name" value="Mechanosensitive channel protein MscS (YggB), C-terminal domain"/>
    <property type="match status" value="1"/>
</dbReference>
<sequence precursor="true">MTAFTRWFAAVGLALLLALSAGALRAQDGDLSYESWETVAARAEQVIENGQASDAALEDLRSTVAGWRETFLQAESTNATRIQTLQSQIAALGEPPAEGESEPEEIATRRAELNDELGRLQAPVRQAEEAYTRADGLIREIDEMIRARQADELLSLGPSPLNPSLWPDAAHALADSWHSLWSELRQNVQSEVTLREARRDLPVILLLVGLALLLVIRGPAWMRMAINWLRRSTRRGTGVWGFLLSLGGIVLPFAGLVLLTAALQATGLAGVKGRLMLEQLPAWGGALLLIGWLADQSFHQNDDIATLPLPQAQRREARYYSNLLAVLFVLRSAGLTTAEIFSYSDTTRVVLDFPILLLCALMLSRLGHILSGLTPERATEGTLLEGSHFRLRLARIIGRAAVVLAVVGPVMSAIGYDAVGQATVYPAVATLAVLALVLVLQRVVNDFYELVTGKGAQDADGLIPVLAGLALLIGALPLLALVWGARVADLTEVWARFREGFTFGDTRISPADFFTFLVVFVIGYALTRLTQSGLRSSILPKTKLDPGGQTAIVSGLGYVGIFLAALIAITAAGLDLSSLAIVAGALSVGIGFGLQNIVSNFVSGIILLIERPISEGDWIETGGTHGIVKSIAVRSTRIETFDRTELIVPNSDFVSGRVTNYTRSNVLGRVVMNVGVAYGTDTRKVEEVILRAVREHDMVLLNPEPMVTFEEFGADSLNFVIRAVIRDVGHILVVKSDFHHEIARRFKEEGIEIPFAQRDVWLRNPEVLFDRDGGKAPKLAADKTDTAPQDEAARARTEAQLSSRSEAMPTGRAGDDDPGGSPTGEGGDGR</sequence>
<evidence type="ECO:0000256" key="5">
    <source>
        <dbReference type="ARBA" id="ARBA00022989"/>
    </source>
</evidence>
<dbReference type="STRING" id="1250539.Ga0080574_TMP4133"/>
<dbReference type="OrthoDB" id="9799209at2"/>
<feature type="chain" id="PRO_5013315377" evidence="9">
    <location>
        <begin position="27"/>
        <end position="830"/>
    </location>
</feature>